<evidence type="ECO:0008006" key="3">
    <source>
        <dbReference type="Google" id="ProtNLM"/>
    </source>
</evidence>
<reference evidence="1 2" key="1">
    <citation type="submission" date="2019-08" db="EMBL/GenBank/DDBJ databases">
        <title>Whole genome of Aphis craccivora.</title>
        <authorList>
            <person name="Voronova N.V."/>
            <person name="Shulinski R.S."/>
            <person name="Bandarenka Y.V."/>
            <person name="Zhorov D.G."/>
            <person name="Warner D."/>
        </authorList>
    </citation>
    <scope>NUCLEOTIDE SEQUENCE [LARGE SCALE GENOMIC DNA]</scope>
    <source>
        <strain evidence="1">180601</strain>
        <tissue evidence="1">Whole Body</tissue>
    </source>
</reference>
<protein>
    <recommendedName>
        <fullName evidence="3">THAP-type domain-containing protein</fullName>
    </recommendedName>
</protein>
<keyword evidence="2" id="KW-1185">Reference proteome</keyword>
<organism evidence="1 2">
    <name type="scientific">Aphis craccivora</name>
    <name type="common">Cowpea aphid</name>
    <dbReference type="NCBI Taxonomy" id="307492"/>
    <lineage>
        <taxon>Eukaryota</taxon>
        <taxon>Metazoa</taxon>
        <taxon>Ecdysozoa</taxon>
        <taxon>Arthropoda</taxon>
        <taxon>Hexapoda</taxon>
        <taxon>Insecta</taxon>
        <taxon>Pterygota</taxon>
        <taxon>Neoptera</taxon>
        <taxon>Paraneoptera</taxon>
        <taxon>Hemiptera</taxon>
        <taxon>Sternorrhyncha</taxon>
        <taxon>Aphidomorpha</taxon>
        <taxon>Aphidoidea</taxon>
        <taxon>Aphididae</taxon>
        <taxon>Aphidini</taxon>
        <taxon>Aphis</taxon>
        <taxon>Aphis</taxon>
    </lineage>
</organism>
<dbReference type="Proteomes" id="UP000478052">
    <property type="component" value="Unassembled WGS sequence"/>
</dbReference>
<dbReference type="EMBL" id="VUJU01004984">
    <property type="protein sequence ID" value="KAF0752642.1"/>
    <property type="molecule type" value="Genomic_DNA"/>
</dbReference>
<evidence type="ECO:0000313" key="1">
    <source>
        <dbReference type="EMBL" id="KAF0752642.1"/>
    </source>
</evidence>
<gene>
    <name evidence="1" type="ORF">FWK35_00020812</name>
</gene>
<feature type="non-terminal residue" evidence="1">
    <location>
        <position position="277"/>
    </location>
</feature>
<name>A0A6G0YBF0_APHCR</name>
<dbReference type="AlphaFoldDB" id="A0A6G0YBF0"/>
<proteinExistence type="predicted"/>
<accession>A0A6G0YBF0</accession>
<evidence type="ECO:0000313" key="2">
    <source>
        <dbReference type="Proteomes" id="UP000478052"/>
    </source>
</evidence>
<comment type="caution">
    <text evidence="1">The sequence shown here is derived from an EMBL/GenBank/DDBJ whole genome shotgun (WGS) entry which is preliminary data.</text>
</comment>
<sequence length="277" mass="32103">MGTDIVSSVNDSVINVKFICEEHFLQQDVIRNYSGIEVKNILLILRLVKGAIPKLFNTIGKQNETLVSTSEENVKRTIEDSLDHLKPNKCRKQLLWPVESKCDLNNNSSVQYGISNLDRSQVLQTDSYFTHFNMNDLQNKITLPKSWYIFSDEEVLTVSKPKHERTEDFVNYVKLQNLIDILKSKCKKKVELLTYNLTNLQNKMHNMSDSSIDNIFKKSNVNESQQILIREILNTSKVQAKNKRVKFRLSDPKNRNNNFLEIFAATFFSGPLYAIFM</sequence>